<keyword evidence="4 7" id="KW-1133">Transmembrane helix</keyword>
<dbReference type="PANTHER" id="PTHR10926:SF0">
    <property type="entry name" value="CDC50, ISOFORM A"/>
    <property type="match status" value="1"/>
</dbReference>
<sequence length="497" mass="55307">MADSPTRVGHTDSIASQDSGSKSSDKKKSRRPANTAFRQQRLKAWQPILTPKTVLPLFFSIGIIFAPIGGLLLYASSQVQEISIDYTTCYKDASNDTFNAVPSDNVFTQFKNNTDVQAQWKRETVNVTFDGVTNQTQKCMIQFTIPEDMGPPVLFYYQLTNFYQNHRRYVNSFFDKQLAGKDVTPSAVSSSTCEPLKTEEGTGKPFYPCGLIANSLFNDTFYSPYSVGDEGPPYNMSETGIAWDSDKDLFKNISSATALDSVAVPLNWRMRYPNGYTESNPPPNLGTDEHFMVWMRTAGLPTFSKLYMRNDTQAMTKGMYQVDILHWFPADVYKGTKSIVLSTRTVMGGRNPFLGIAYLVVGGICILLGAIFTVTHLLKPRSVLSRMRHFTPGRDSGYCANRTLVGNLATTPTSPGTTFHQQNIRQAHRRPWPAGATSGDQVRLRRPAGSGSRYHLISAGLSLGLLLPLMIPRHRHSKERSGRSALLLPPRQLPADK</sequence>
<evidence type="ECO:0000256" key="6">
    <source>
        <dbReference type="SAM" id="MobiDB-lite"/>
    </source>
</evidence>
<keyword evidence="3 7" id="KW-0812">Transmembrane</keyword>
<dbReference type="Pfam" id="PF03381">
    <property type="entry name" value="CDC50"/>
    <property type="match status" value="1"/>
</dbReference>
<evidence type="ECO:0000256" key="4">
    <source>
        <dbReference type="ARBA" id="ARBA00022989"/>
    </source>
</evidence>
<name>A0ABR4EC69_9PEZI</name>
<keyword evidence="9" id="KW-1185">Reference proteome</keyword>
<evidence type="ECO:0000256" key="5">
    <source>
        <dbReference type="ARBA" id="ARBA00023136"/>
    </source>
</evidence>
<evidence type="ECO:0000256" key="3">
    <source>
        <dbReference type="ARBA" id="ARBA00022692"/>
    </source>
</evidence>
<reference evidence="8 9" key="1">
    <citation type="submission" date="2024-03" db="EMBL/GenBank/DDBJ databases">
        <title>A high-quality draft genome sequence of Diaporthe vaccinii, a causative agent of upright dieback and viscid rot disease in cranberry plants.</title>
        <authorList>
            <person name="Sarrasin M."/>
            <person name="Lang B.F."/>
            <person name="Burger G."/>
        </authorList>
    </citation>
    <scope>NUCLEOTIDE SEQUENCE [LARGE SCALE GENOMIC DNA]</scope>
    <source>
        <strain evidence="8 9">IS7</strain>
    </source>
</reference>
<keyword evidence="5 7" id="KW-0472">Membrane</keyword>
<feature type="compositionally biased region" description="Low complexity" evidence="6">
    <location>
        <begin position="12"/>
        <end position="22"/>
    </location>
</feature>
<comment type="subcellular location">
    <subcellularLocation>
        <location evidence="1">Membrane</location>
        <topology evidence="1">Multi-pass membrane protein</topology>
    </subcellularLocation>
</comment>
<dbReference type="InterPro" id="IPR005045">
    <property type="entry name" value="CDC50/LEM3_fam"/>
</dbReference>
<evidence type="ECO:0000313" key="9">
    <source>
        <dbReference type="Proteomes" id="UP001600888"/>
    </source>
</evidence>
<feature type="transmembrane region" description="Helical" evidence="7">
    <location>
        <begin position="54"/>
        <end position="75"/>
    </location>
</feature>
<comment type="similarity">
    <text evidence="2">Belongs to the CDC50/LEM3 family.</text>
</comment>
<dbReference type="Proteomes" id="UP001600888">
    <property type="component" value="Unassembled WGS sequence"/>
</dbReference>
<evidence type="ECO:0008006" key="10">
    <source>
        <dbReference type="Google" id="ProtNLM"/>
    </source>
</evidence>
<evidence type="ECO:0000256" key="7">
    <source>
        <dbReference type="SAM" id="Phobius"/>
    </source>
</evidence>
<feature type="region of interest" description="Disordered" evidence="6">
    <location>
        <begin position="426"/>
        <end position="446"/>
    </location>
</feature>
<evidence type="ECO:0000256" key="2">
    <source>
        <dbReference type="ARBA" id="ARBA00009457"/>
    </source>
</evidence>
<feature type="transmembrane region" description="Helical" evidence="7">
    <location>
        <begin position="353"/>
        <end position="378"/>
    </location>
</feature>
<protein>
    <recommendedName>
        <fullName evidence="10">CDC50 family protein</fullName>
    </recommendedName>
</protein>
<dbReference type="EMBL" id="JBAWTH010000070">
    <property type="protein sequence ID" value="KAL2280042.1"/>
    <property type="molecule type" value="Genomic_DNA"/>
</dbReference>
<accession>A0ABR4EC69</accession>
<evidence type="ECO:0000256" key="1">
    <source>
        <dbReference type="ARBA" id="ARBA00004141"/>
    </source>
</evidence>
<gene>
    <name evidence="8" type="ORF">FJTKL_12997</name>
</gene>
<feature type="region of interest" description="Disordered" evidence="6">
    <location>
        <begin position="476"/>
        <end position="497"/>
    </location>
</feature>
<comment type="caution">
    <text evidence="8">The sequence shown here is derived from an EMBL/GenBank/DDBJ whole genome shotgun (WGS) entry which is preliminary data.</text>
</comment>
<evidence type="ECO:0000313" key="8">
    <source>
        <dbReference type="EMBL" id="KAL2280042.1"/>
    </source>
</evidence>
<proteinExistence type="inferred from homology"/>
<feature type="region of interest" description="Disordered" evidence="6">
    <location>
        <begin position="1"/>
        <end position="35"/>
    </location>
</feature>
<organism evidence="8 9">
    <name type="scientific">Diaporthe vaccinii</name>
    <dbReference type="NCBI Taxonomy" id="105482"/>
    <lineage>
        <taxon>Eukaryota</taxon>
        <taxon>Fungi</taxon>
        <taxon>Dikarya</taxon>
        <taxon>Ascomycota</taxon>
        <taxon>Pezizomycotina</taxon>
        <taxon>Sordariomycetes</taxon>
        <taxon>Sordariomycetidae</taxon>
        <taxon>Diaporthales</taxon>
        <taxon>Diaporthaceae</taxon>
        <taxon>Diaporthe</taxon>
        <taxon>Diaporthe eres species complex</taxon>
    </lineage>
</organism>
<dbReference type="PANTHER" id="PTHR10926">
    <property type="entry name" value="CELL CYCLE CONTROL PROTEIN 50"/>
    <property type="match status" value="1"/>
</dbReference>